<sequence>MGLRMHERYVVCVGVMFIVTVCLSSVFFLPTYQADEYLPREHIVPRVRDTANRLKYIQEKEAAELREKVEKANLVPPPIEKPNPLAENIDSKSRREQVKKVISFAILFKKIIYYFLYYYRKGHSASIFGSGPMGASIIDAIDTLWIMDMKEEYEDAKKWIELNLDFKRLSRGDISVFETNIRFVGGLLSIYALTNDKMYLEKAEEIAKLLLPAFDTPTGIPLALINVQTGVAKNYGWASGGASILSEFGSLQLEFDYLSNVTGNPVFAEKVNKVRDILTELEKPDGLYPIYLNPKTGKWGQRDFSIGAMADSFYEYLLKQWVATGKKDSRTLKEYEESIFAMEKKMLYKSQQHGLAYFANVHGSRVEHKFEHLACFCGGMLALHANNQGNKTVKDHYMDLAEAIGETCHESYARTATGIGPEAFRFTSDAEAVAVSQREKYYILRPEVLETWFYLYRFTKNEKYREWAWNLVQSLETHSKVEAGYSGIQDVYSIPVTHDDVQQSFLFAELFKYLYLIFSDDDVIPLDKWVFNTEAHPFPVRN</sequence>
<feature type="binding site" evidence="19">
    <location>
        <position position="533"/>
    </location>
    <ligand>
        <name>Ca(2+)</name>
        <dbReference type="ChEBI" id="CHEBI:29108"/>
    </ligand>
</feature>
<keyword evidence="24" id="KW-1185">Reference proteome</keyword>
<dbReference type="AlphaFoldDB" id="A0A2A2LGA0"/>
<comment type="similarity">
    <text evidence="4 21">Belongs to the glycosyl hydrolase 47 family.</text>
</comment>
<dbReference type="Proteomes" id="UP000218231">
    <property type="component" value="Unassembled WGS sequence"/>
</dbReference>
<keyword evidence="11" id="KW-0333">Golgi apparatus</keyword>
<evidence type="ECO:0000256" key="2">
    <source>
        <dbReference type="ARBA" id="ARBA00004323"/>
    </source>
</evidence>
<dbReference type="OrthoDB" id="8118055at2759"/>
<keyword evidence="8 19" id="KW-0106">Calcium</keyword>
<proteinExistence type="inferred from homology"/>
<keyword evidence="15 21" id="KW-0326">Glycosidase</keyword>
<evidence type="ECO:0000256" key="6">
    <source>
        <dbReference type="ARBA" id="ARBA00022723"/>
    </source>
</evidence>
<evidence type="ECO:0000256" key="15">
    <source>
        <dbReference type="ARBA" id="ARBA00023295"/>
    </source>
</evidence>
<keyword evidence="6 19" id="KW-0479">Metal-binding</keyword>
<accession>A0A2A2LGA0</accession>
<keyword evidence="5 22" id="KW-0812">Transmembrane</keyword>
<keyword evidence="7 21" id="KW-0378">Hydrolase</keyword>
<evidence type="ECO:0000256" key="5">
    <source>
        <dbReference type="ARBA" id="ARBA00022692"/>
    </source>
</evidence>
<dbReference type="PANTHER" id="PTHR11742:SF6">
    <property type="entry name" value="MANNOSYL-OLIGOSACCHARIDE ALPHA-1,2-MANNOSIDASE IA-RELATED"/>
    <property type="match status" value="1"/>
</dbReference>
<evidence type="ECO:0000256" key="9">
    <source>
        <dbReference type="ARBA" id="ARBA00022968"/>
    </source>
</evidence>
<dbReference type="Pfam" id="PF01532">
    <property type="entry name" value="Glyco_hydro_47"/>
    <property type="match status" value="1"/>
</dbReference>
<dbReference type="InterPro" id="IPR050749">
    <property type="entry name" value="Glycosyl_Hydrolase_47"/>
</dbReference>
<evidence type="ECO:0000256" key="18">
    <source>
        <dbReference type="PIRSR" id="PIRSR601382-1"/>
    </source>
</evidence>
<evidence type="ECO:0000256" key="3">
    <source>
        <dbReference type="ARBA" id="ARBA00004922"/>
    </source>
</evidence>
<evidence type="ECO:0000256" key="12">
    <source>
        <dbReference type="ARBA" id="ARBA00023136"/>
    </source>
</evidence>
<evidence type="ECO:0000313" key="24">
    <source>
        <dbReference type="Proteomes" id="UP000218231"/>
    </source>
</evidence>
<comment type="caution">
    <text evidence="23">The sequence shown here is derived from an EMBL/GenBank/DDBJ whole genome shotgun (WGS) entry which is preliminary data.</text>
</comment>
<dbReference type="GO" id="GO:0005783">
    <property type="term" value="C:endoplasmic reticulum"/>
    <property type="evidence" value="ECO:0007669"/>
    <property type="project" value="TreeGrafter"/>
</dbReference>
<dbReference type="PANTHER" id="PTHR11742">
    <property type="entry name" value="MANNOSYL-OLIGOSACCHARIDE ALPHA-1,2-MANNOSIDASE-RELATED"/>
    <property type="match status" value="1"/>
</dbReference>
<dbReference type="STRING" id="2018661.A0A2A2LGA0"/>
<feature type="active site" evidence="18">
    <location>
        <position position="311"/>
    </location>
</feature>
<feature type="active site" description="Proton donor" evidence="18">
    <location>
        <position position="422"/>
    </location>
</feature>
<name>A0A2A2LGA0_9BILA</name>
<dbReference type="InterPro" id="IPR036026">
    <property type="entry name" value="Seven-hairpin_glycosidases"/>
</dbReference>
<gene>
    <name evidence="23" type="ORF">WR25_16250</name>
</gene>
<evidence type="ECO:0000256" key="17">
    <source>
        <dbReference type="ARBA" id="ARBA00048605"/>
    </source>
</evidence>
<dbReference type="Gene3D" id="1.50.10.10">
    <property type="match status" value="1"/>
</dbReference>
<dbReference type="GO" id="GO:0005975">
    <property type="term" value="P:carbohydrate metabolic process"/>
    <property type="evidence" value="ECO:0007669"/>
    <property type="project" value="InterPro"/>
</dbReference>
<dbReference type="InterPro" id="IPR001382">
    <property type="entry name" value="Glyco_hydro_47"/>
</dbReference>
<evidence type="ECO:0000256" key="16">
    <source>
        <dbReference type="ARBA" id="ARBA00047669"/>
    </source>
</evidence>
<protein>
    <recommendedName>
        <fullName evidence="21">alpha-1,2-Mannosidase</fullName>
        <ecNumber evidence="21">3.2.1.-</ecNumber>
    </recommendedName>
</protein>
<feature type="active site" evidence="18">
    <location>
        <position position="447"/>
    </location>
</feature>
<comment type="cofactor">
    <cofactor evidence="1 19">
        <name>Ca(2+)</name>
        <dbReference type="ChEBI" id="CHEBI:29108"/>
    </cofactor>
</comment>
<keyword evidence="10 22" id="KW-1133">Transmembrane helix</keyword>
<evidence type="ECO:0000256" key="1">
    <source>
        <dbReference type="ARBA" id="ARBA00001913"/>
    </source>
</evidence>
<comment type="catalytic activity">
    <reaction evidence="17">
        <text>N(4)-(alpha-D-Man-(1-&gt;2)-alpha-D-Man-(1-&gt;2)-alpha-D-Man-(1-&gt;3)-[alpha-D-Man-(1-&gt;2)-alpha-D-Man-(1-&gt;3)-[alpha-D-Man-(1-&gt;2)-alpha-D-Man-(1-&gt;6)]-alpha-D-Man-(1-&gt;6)]-beta-D-Man-(1-&gt;4)-beta-D-GlcNAc-(1-&gt;4)-beta-D-GlcNAc)-L-asparaginyl-[protein] (N-glucan mannose isomer 9A1,2,3B1,2,3) + 4 H2O = N(4)-(alpha-D-Man-(1-&gt;3)-[alpha-D-Man-(1-&gt;3)-[alpha-D-Man-(1-&gt;6)]-alpha-D-Man-(1-&gt;6)]-beta-D-Man-(1-&gt;4)-beta-D-GlcNAc-(1-&gt;4)-beta-D-GlcNAc)-L-asparaginyl-[protein] (N-glucan mannose isomer 5A1,2) + 4 beta-D-mannose</text>
        <dbReference type="Rhea" id="RHEA:56008"/>
        <dbReference type="Rhea" id="RHEA-COMP:14356"/>
        <dbReference type="Rhea" id="RHEA-COMP:14367"/>
        <dbReference type="ChEBI" id="CHEBI:15377"/>
        <dbReference type="ChEBI" id="CHEBI:28563"/>
        <dbReference type="ChEBI" id="CHEBI:59087"/>
        <dbReference type="ChEBI" id="CHEBI:139493"/>
        <dbReference type="EC" id="3.2.1.113"/>
    </reaction>
</comment>
<evidence type="ECO:0000256" key="4">
    <source>
        <dbReference type="ARBA" id="ARBA00007658"/>
    </source>
</evidence>
<dbReference type="GO" id="GO:0000139">
    <property type="term" value="C:Golgi membrane"/>
    <property type="evidence" value="ECO:0007669"/>
    <property type="project" value="UniProtKB-SubCell"/>
</dbReference>
<keyword evidence="14" id="KW-0325">Glycoprotein</keyword>
<evidence type="ECO:0000256" key="7">
    <source>
        <dbReference type="ARBA" id="ARBA00022801"/>
    </source>
</evidence>
<evidence type="ECO:0000256" key="22">
    <source>
        <dbReference type="SAM" id="Phobius"/>
    </source>
</evidence>
<evidence type="ECO:0000256" key="11">
    <source>
        <dbReference type="ARBA" id="ARBA00023034"/>
    </source>
</evidence>
<evidence type="ECO:0000256" key="21">
    <source>
        <dbReference type="RuleBase" id="RU361193"/>
    </source>
</evidence>
<keyword evidence="9" id="KW-0735">Signal-anchor</keyword>
<dbReference type="FunFam" id="1.50.10.10:FF:000017">
    <property type="entry name" value="alpha-1,2-Mannosidase"/>
    <property type="match status" value="1"/>
</dbReference>
<comment type="pathway">
    <text evidence="3">Protein modification; protein glycosylation.</text>
</comment>
<comment type="catalytic activity">
    <reaction evidence="16">
        <text>N(4)-(alpha-D-Man-(1-&gt;2)-alpha-D-Man-(1-&gt;2)-alpha-D-Man-(1-&gt;3)-[alpha-D-Man-(1-&gt;3)-[alpha-D-Man-(1-&gt;2)-alpha-D-Man-(1-&gt;6)]-alpha-D-Man-(1-&gt;6)]-beta-D-Man-(1-&gt;4)-beta-D-GlcNAc-(1-&gt;4)-beta-D-GlcNAc)-L-asparaginyl-[protein] (N-glucan mannose isomer 8A1,2,3B1,3) + 3 H2O = N(4)-(alpha-D-Man-(1-&gt;3)-[alpha-D-Man-(1-&gt;3)-[alpha-D-Man-(1-&gt;6)]-alpha-D-Man-(1-&gt;6)]-beta-D-Man-(1-&gt;4)-beta-D-GlcNAc-(1-&gt;4)-beta-D-GlcNAc)-L-asparaginyl-[protein] (N-glucan mannose isomer 5A1,2) + 3 beta-D-mannose</text>
        <dbReference type="Rhea" id="RHEA:56028"/>
        <dbReference type="Rhea" id="RHEA-COMP:14358"/>
        <dbReference type="Rhea" id="RHEA-COMP:14367"/>
        <dbReference type="ChEBI" id="CHEBI:15377"/>
        <dbReference type="ChEBI" id="CHEBI:28563"/>
        <dbReference type="ChEBI" id="CHEBI:59087"/>
        <dbReference type="ChEBI" id="CHEBI:60628"/>
        <dbReference type="EC" id="3.2.1.113"/>
    </reaction>
</comment>
<comment type="subcellular location">
    <subcellularLocation>
        <location evidence="2">Golgi apparatus membrane</location>
        <topology evidence="2">Single-pass type II membrane protein</topology>
    </subcellularLocation>
</comment>
<reference evidence="23 24" key="1">
    <citation type="journal article" date="2017" name="Curr. Biol.">
        <title>Genome architecture and evolution of a unichromosomal asexual nematode.</title>
        <authorList>
            <person name="Fradin H."/>
            <person name="Zegar C."/>
            <person name="Gutwein M."/>
            <person name="Lucas J."/>
            <person name="Kovtun M."/>
            <person name="Corcoran D."/>
            <person name="Baugh L.R."/>
            <person name="Kiontke K."/>
            <person name="Gunsalus K."/>
            <person name="Fitch D.H."/>
            <person name="Piano F."/>
        </authorList>
    </citation>
    <scope>NUCLEOTIDE SEQUENCE [LARGE SCALE GENOMIC DNA]</scope>
    <source>
        <strain evidence="23">PF1309</strain>
    </source>
</reference>
<evidence type="ECO:0000256" key="20">
    <source>
        <dbReference type="PIRSR" id="PIRSR601382-3"/>
    </source>
</evidence>
<evidence type="ECO:0000256" key="10">
    <source>
        <dbReference type="ARBA" id="ARBA00022989"/>
    </source>
</evidence>
<dbReference type="EMBL" id="LIAE01006802">
    <property type="protein sequence ID" value="PAV85189.1"/>
    <property type="molecule type" value="Genomic_DNA"/>
</dbReference>
<dbReference type="GO" id="GO:0004571">
    <property type="term" value="F:mannosyl-oligosaccharide 1,2-alpha-mannosidase activity"/>
    <property type="evidence" value="ECO:0007669"/>
    <property type="project" value="UniProtKB-EC"/>
</dbReference>
<evidence type="ECO:0000256" key="14">
    <source>
        <dbReference type="ARBA" id="ARBA00023180"/>
    </source>
</evidence>
<dbReference type="SUPFAM" id="SSF48225">
    <property type="entry name" value="Seven-hairpin glycosidases"/>
    <property type="match status" value="1"/>
</dbReference>
<organism evidence="23 24">
    <name type="scientific">Diploscapter pachys</name>
    <dbReference type="NCBI Taxonomy" id="2018661"/>
    <lineage>
        <taxon>Eukaryota</taxon>
        <taxon>Metazoa</taxon>
        <taxon>Ecdysozoa</taxon>
        <taxon>Nematoda</taxon>
        <taxon>Chromadorea</taxon>
        <taxon>Rhabditida</taxon>
        <taxon>Rhabditina</taxon>
        <taxon>Rhabditomorpha</taxon>
        <taxon>Rhabditoidea</taxon>
        <taxon>Rhabditidae</taxon>
        <taxon>Diploscapter</taxon>
    </lineage>
</organism>
<evidence type="ECO:0000256" key="13">
    <source>
        <dbReference type="ARBA" id="ARBA00023157"/>
    </source>
</evidence>
<keyword evidence="13 20" id="KW-1015">Disulfide bond</keyword>
<dbReference type="EC" id="3.2.1.-" evidence="21"/>
<evidence type="ECO:0000313" key="23">
    <source>
        <dbReference type="EMBL" id="PAV85189.1"/>
    </source>
</evidence>
<dbReference type="GO" id="GO:0006491">
    <property type="term" value="P:N-glycan processing"/>
    <property type="evidence" value="ECO:0007669"/>
    <property type="project" value="UniProtKB-ARBA"/>
</dbReference>
<keyword evidence="12 22" id="KW-0472">Membrane</keyword>
<feature type="disulfide bond" evidence="20">
    <location>
        <begin position="375"/>
        <end position="408"/>
    </location>
</feature>
<dbReference type="InterPro" id="IPR012341">
    <property type="entry name" value="6hp_glycosidase-like_sf"/>
</dbReference>
<dbReference type="PRINTS" id="PR00747">
    <property type="entry name" value="GLYHDRLASE47"/>
</dbReference>
<evidence type="ECO:0000256" key="19">
    <source>
        <dbReference type="PIRSR" id="PIRSR601382-2"/>
    </source>
</evidence>
<evidence type="ECO:0000256" key="8">
    <source>
        <dbReference type="ARBA" id="ARBA00022837"/>
    </source>
</evidence>
<feature type="transmembrane region" description="Helical" evidence="22">
    <location>
        <begin position="9"/>
        <end position="29"/>
    </location>
</feature>
<dbReference type="GO" id="GO:0005509">
    <property type="term" value="F:calcium ion binding"/>
    <property type="evidence" value="ECO:0007669"/>
    <property type="project" value="InterPro"/>
</dbReference>
<feature type="active site" description="Proton donor" evidence="18">
    <location>
        <position position="178"/>
    </location>
</feature>